<feature type="active site" description="Proton donor" evidence="9">
    <location>
        <position position="278"/>
    </location>
</feature>
<dbReference type="Gene3D" id="3.20.20.70">
    <property type="entry name" value="Aldolase class I"/>
    <property type="match status" value="1"/>
</dbReference>
<dbReference type="CDD" id="cd04732">
    <property type="entry name" value="HisA"/>
    <property type="match status" value="1"/>
</dbReference>
<evidence type="ECO:0000256" key="1">
    <source>
        <dbReference type="ARBA" id="ARBA00000901"/>
    </source>
</evidence>
<evidence type="ECO:0000313" key="14">
    <source>
        <dbReference type="Proteomes" id="UP000220133"/>
    </source>
</evidence>
<evidence type="ECO:0000256" key="3">
    <source>
        <dbReference type="ARBA" id="ARBA00005133"/>
    </source>
</evidence>
<reference evidence="13 14" key="1">
    <citation type="submission" date="2017-10" db="EMBL/GenBank/DDBJ databases">
        <title>Paenichitinophaga pekingensis gen. nov., sp. nov., isolated from activated sludge.</title>
        <authorList>
            <person name="Jin D."/>
            <person name="Kong X."/>
            <person name="Deng Y."/>
            <person name="Bai Z."/>
        </authorList>
    </citation>
    <scope>NUCLEOTIDE SEQUENCE [LARGE SCALE GENOMIC DNA]</scope>
    <source>
        <strain evidence="13 14">13</strain>
    </source>
</reference>
<dbReference type="NCBIfam" id="TIGR00007">
    <property type="entry name" value="1-(5-phosphoribosyl)-5-[(5-phosphoribosylamino)methylideneamino]imidazole-4-carboxamide isomerase"/>
    <property type="match status" value="1"/>
</dbReference>
<dbReference type="PANTHER" id="PTHR43090:SF2">
    <property type="entry name" value="1-(5-PHOSPHORIBOSYL)-5-[(5-PHOSPHORIBOSYLAMINO)METHYLIDENEAMINO] IMIDAZOLE-4-CARBOXAMIDE ISOMERASE"/>
    <property type="match status" value="1"/>
</dbReference>
<comment type="catalytic activity">
    <reaction evidence="1 9 11">
        <text>1-(5-phospho-beta-D-ribosyl)-5-[(5-phospho-beta-D-ribosylamino)methylideneamino]imidazole-4-carboxamide = 5-[(5-phospho-1-deoxy-D-ribulos-1-ylimino)methylamino]-1-(5-phospho-beta-D-ribosyl)imidazole-4-carboxamide</text>
        <dbReference type="Rhea" id="RHEA:15469"/>
        <dbReference type="ChEBI" id="CHEBI:58435"/>
        <dbReference type="ChEBI" id="CHEBI:58525"/>
        <dbReference type="EC" id="5.3.1.16"/>
    </reaction>
</comment>
<keyword evidence="8 9" id="KW-0413">Isomerase</keyword>
<dbReference type="InterPro" id="IPR023016">
    <property type="entry name" value="HisA/PriA"/>
</dbReference>
<evidence type="ECO:0000256" key="5">
    <source>
        <dbReference type="ARBA" id="ARBA00022490"/>
    </source>
</evidence>
<dbReference type="InterPro" id="IPR006063">
    <property type="entry name" value="HisA_bact_arch"/>
</dbReference>
<evidence type="ECO:0000259" key="12">
    <source>
        <dbReference type="PROSITE" id="PS51186"/>
    </source>
</evidence>
<dbReference type="KEGG" id="cbae:COR50_10460"/>
<keyword evidence="5 9" id="KW-0963">Cytoplasm</keyword>
<keyword evidence="14" id="KW-1185">Reference proteome</keyword>
<comment type="pathway">
    <text evidence="3 9 11">Amino-acid biosynthesis; L-histidine biosynthesis; L-histidine from 5-phospho-alpha-D-ribose 1-diphosphate: step 4/9.</text>
</comment>
<dbReference type="GO" id="GO:0016747">
    <property type="term" value="F:acyltransferase activity, transferring groups other than amino-acyl groups"/>
    <property type="evidence" value="ECO:0007669"/>
    <property type="project" value="InterPro"/>
</dbReference>
<dbReference type="CDD" id="cd04301">
    <property type="entry name" value="NAT_SF"/>
    <property type="match status" value="1"/>
</dbReference>
<dbReference type="GO" id="GO:0000105">
    <property type="term" value="P:L-histidine biosynthetic process"/>
    <property type="evidence" value="ECO:0007669"/>
    <property type="project" value="UniProtKB-UniRule"/>
</dbReference>
<proteinExistence type="inferred from homology"/>
<name>A0A291QUN1_9BACT</name>
<dbReference type="InterPro" id="IPR016181">
    <property type="entry name" value="Acyl_CoA_acyltransferase"/>
</dbReference>
<sequence>MDIPVQIRFIHAKDTLNLRREILYPDASIESVVVEGDERGLHFGVFYQNQMVSVVSLFIDGNTAQFRKFATAKDMQGRGIGSYLVRYLVSYCKQHRITTLWCNARTTATNFYKKHGMNVAGNIFYKQDIAFTRMEMNIPLQENLNSKQMEIIPAIDIIDGKCVRLTQGDYDQKKVYNENPLEVAKEFEDNGIKRLHLVDLDGAKKGAVVNWKVLEQIAGKTALTIDFGGGIKKEKDIEIVFESGAAMATIGSMAVKAPDLFAEWVKTYGAEKIFLGADVKDEMIAVGGWLETTGVSIYDFLSEKQQLGITQIFCTDIAKDGLLQGPSTELYRNIIAQFPGINLVASGGVSSLADLAALSEAGCSGAIVGKTIYEGKISIRELKQFMEG</sequence>
<evidence type="ECO:0000313" key="13">
    <source>
        <dbReference type="EMBL" id="ATL47554.1"/>
    </source>
</evidence>
<dbReference type="PROSITE" id="PS51186">
    <property type="entry name" value="GNAT"/>
    <property type="match status" value="1"/>
</dbReference>
<dbReference type="SUPFAM" id="SSF55729">
    <property type="entry name" value="Acyl-CoA N-acyltransferases (Nat)"/>
    <property type="match status" value="1"/>
</dbReference>
<dbReference type="Proteomes" id="UP000220133">
    <property type="component" value="Chromosome"/>
</dbReference>
<feature type="active site" description="Proton acceptor" evidence="9">
    <location>
        <position position="156"/>
    </location>
</feature>
<organism evidence="13 14">
    <name type="scientific">Chitinophaga caeni</name>
    <dbReference type="NCBI Taxonomy" id="2029983"/>
    <lineage>
        <taxon>Bacteria</taxon>
        <taxon>Pseudomonadati</taxon>
        <taxon>Bacteroidota</taxon>
        <taxon>Chitinophagia</taxon>
        <taxon>Chitinophagales</taxon>
        <taxon>Chitinophagaceae</taxon>
        <taxon>Chitinophaga</taxon>
    </lineage>
</organism>
<dbReference type="Pfam" id="PF13673">
    <property type="entry name" value="Acetyltransf_10"/>
    <property type="match status" value="1"/>
</dbReference>
<dbReference type="OrthoDB" id="9807749at2"/>
<dbReference type="HAMAP" id="MF_01014">
    <property type="entry name" value="HisA"/>
    <property type="match status" value="1"/>
</dbReference>
<protein>
    <recommendedName>
        <fullName evidence="9 11">1-(5-phosphoribosyl)-5-[(5-phosphoribosylamino)methylideneamino] imidazole-4-carboxamide isomerase</fullName>
        <ecNumber evidence="9 11">5.3.1.16</ecNumber>
    </recommendedName>
    <alternativeName>
        <fullName evidence="9">Phosphoribosylformimino-5-aminoimidazole carboxamide ribotide isomerase</fullName>
    </alternativeName>
</protein>
<evidence type="ECO:0000256" key="6">
    <source>
        <dbReference type="ARBA" id="ARBA00022605"/>
    </source>
</evidence>
<evidence type="ECO:0000256" key="9">
    <source>
        <dbReference type="HAMAP-Rule" id="MF_01014"/>
    </source>
</evidence>
<dbReference type="InterPro" id="IPR006062">
    <property type="entry name" value="His_biosynth"/>
</dbReference>
<feature type="domain" description="N-acetyltransferase" evidence="12">
    <location>
        <begin position="1"/>
        <end position="139"/>
    </location>
</feature>
<accession>A0A291QUN1</accession>
<dbReference type="Gene3D" id="3.40.630.30">
    <property type="match status" value="1"/>
</dbReference>
<dbReference type="SUPFAM" id="SSF51366">
    <property type="entry name" value="Ribulose-phoshate binding barrel"/>
    <property type="match status" value="1"/>
</dbReference>
<keyword evidence="7 9" id="KW-0368">Histidine biosynthesis</keyword>
<dbReference type="FunFam" id="3.20.20.70:FF:000009">
    <property type="entry name" value="1-(5-phosphoribosyl)-5-[(5-phosphoribosylamino)methylideneamino] imidazole-4-carboxamide isomerase"/>
    <property type="match status" value="1"/>
</dbReference>
<dbReference type="InterPro" id="IPR044524">
    <property type="entry name" value="Isoase_HisA-like"/>
</dbReference>
<dbReference type="EC" id="5.3.1.16" evidence="9 11"/>
<dbReference type="RefSeq" id="WP_098193931.1">
    <property type="nucleotide sequence ID" value="NZ_CP023777.1"/>
</dbReference>
<dbReference type="GO" id="GO:0000162">
    <property type="term" value="P:L-tryptophan biosynthetic process"/>
    <property type="evidence" value="ECO:0007669"/>
    <property type="project" value="TreeGrafter"/>
</dbReference>
<dbReference type="InterPro" id="IPR011060">
    <property type="entry name" value="RibuloseP-bd_barrel"/>
</dbReference>
<evidence type="ECO:0000256" key="7">
    <source>
        <dbReference type="ARBA" id="ARBA00023102"/>
    </source>
</evidence>
<gene>
    <name evidence="9 13" type="primary">hisA</name>
    <name evidence="13" type="ORF">COR50_10460</name>
</gene>
<evidence type="ECO:0000256" key="11">
    <source>
        <dbReference type="RuleBase" id="RU003658"/>
    </source>
</evidence>
<comment type="similarity">
    <text evidence="4 9 10">Belongs to the HisA/HisF family.</text>
</comment>
<dbReference type="AlphaFoldDB" id="A0A291QUN1"/>
<comment type="subcellular location">
    <subcellularLocation>
        <location evidence="2 9 11">Cytoplasm</location>
    </subcellularLocation>
</comment>
<dbReference type="Pfam" id="PF00977">
    <property type="entry name" value="His_biosynth"/>
    <property type="match status" value="1"/>
</dbReference>
<dbReference type="UniPathway" id="UPA00031">
    <property type="reaction ID" value="UER00009"/>
</dbReference>
<evidence type="ECO:0000256" key="2">
    <source>
        <dbReference type="ARBA" id="ARBA00004496"/>
    </source>
</evidence>
<evidence type="ECO:0000256" key="4">
    <source>
        <dbReference type="ARBA" id="ARBA00009667"/>
    </source>
</evidence>
<dbReference type="GO" id="GO:0003949">
    <property type="term" value="F:1-(5-phosphoribosyl)-5-[(5-phosphoribosylamino)methylideneamino]imidazole-4-carboxamide isomerase activity"/>
    <property type="evidence" value="ECO:0007669"/>
    <property type="project" value="UniProtKB-UniRule"/>
</dbReference>
<evidence type="ECO:0000256" key="8">
    <source>
        <dbReference type="ARBA" id="ARBA00023235"/>
    </source>
</evidence>
<evidence type="ECO:0000256" key="10">
    <source>
        <dbReference type="RuleBase" id="RU003657"/>
    </source>
</evidence>
<dbReference type="PANTHER" id="PTHR43090">
    <property type="entry name" value="1-(5-PHOSPHORIBOSYL)-5-[(5-PHOSPHORIBOSYLAMINO)METHYLIDENEAMINO] IMIDAZOLE-4-CARBOXAMIDE ISOMERASE"/>
    <property type="match status" value="1"/>
</dbReference>
<dbReference type="InterPro" id="IPR013785">
    <property type="entry name" value="Aldolase_TIM"/>
</dbReference>
<dbReference type="EMBL" id="CP023777">
    <property type="protein sequence ID" value="ATL47554.1"/>
    <property type="molecule type" value="Genomic_DNA"/>
</dbReference>
<keyword evidence="6 9" id="KW-0028">Amino-acid biosynthesis</keyword>
<dbReference type="InterPro" id="IPR000182">
    <property type="entry name" value="GNAT_dom"/>
</dbReference>
<dbReference type="GO" id="GO:0005737">
    <property type="term" value="C:cytoplasm"/>
    <property type="evidence" value="ECO:0007669"/>
    <property type="project" value="UniProtKB-SubCell"/>
</dbReference>